<name>A0A8B9HUU3_ASTMX</name>
<reference evidence="11" key="1">
    <citation type="submission" date="2025-08" db="UniProtKB">
        <authorList>
            <consortium name="Ensembl"/>
        </authorList>
    </citation>
    <scope>IDENTIFICATION</scope>
</reference>
<keyword evidence="4 8" id="KW-0833">Ubl conjugation pathway</keyword>
<feature type="compositionally biased region" description="Basic and acidic residues" evidence="9">
    <location>
        <begin position="116"/>
        <end position="129"/>
    </location>
</feature>
<dbReference type="GO" id="GO:0004843">
    <property type="term" value="F:cysteine-type deubiquitinase activity"/>
    <property type="evidence" value="ECO:0007669"/>
    <property type="project" value="UniProtKB-UniRule"/>
</dbReference>
<feature type="region of interest" description="Disordered" evidence="9">
    <location>
        <begin position="268"/>
        <end position="313"/>
    </location>
</feature>
<comment type="function">
    <text evidence="7">Probable hydrolase that can remove 'Lys-48'-linked conjugated ubiquitin from proteins.</text>
</comment>
<proteinExistence type="inferred from homology"/>
<dbReference type="Proteomes" id="UP000694621">
    <property type="component" value="Unplaced"/>
</dbReference>
<dbReference type="GeneID" id="103035885"/>
<dbReference type="GO" id="GO:1990380">
    <property type="term" value="F:K48-linked deubiquitinase activity"/>
    <property type="evidence" value="ECO:0007669"/>
    <property type="project" value="UniProtKB-UniRule"/>
</dbReference>
<feature type="compositionally biased region" description="Polar residues" evidence="9">
    <location>
        <begin position="132"/>
        <end position="154"/>
    </location>
</feature>
<evidence type="ECO:0000256" key="3">
    <source>
        <dbReference type="ARBA" id="ARBA00022670"/>
    </source>
</evidence>
<evidence type="ECO:0000256" key="8">
    <source>
        <dbReference type="RuleBase" id="RU367088"/>
    </source>
</evidence>
<dbReference type="SMART" id="SM01174">
    <property type="entry name" value="DUF4205"/>
    <property type="match status" value="1"/>
</dbReference>
<evidence type="ECO:0000256" key="6">
    <source>
        <dbReference type="ARBA" id="ARBA00022807"/>
    </source>
</evidence>
<evidence type="ECO:0000313" key="11">
    <source>
        <dbReference type="Ensembl" id="ENSAMXP00005017769.1"/>
    </source>
</evidence>
<comment type="function">
    <text evidence="8">Hydrolase that can remove 'Lys-48'-linked conjugated ubiquitin from proteins.</text>
</comment>
<feature type="domain" description="Deubiquitinating enzyme MINDY-3/4 conserved" evidence="10">
    <location>
        <begin position="360"/>
        <end position="698"/>
    </location>
</feature>
<feature type="region of interest" description="Disordered" evidence="9">
    <location>
        <begin position="79"/>
        <end position="249"/>
    </location>
</feature>
<comment type="catalytic activity">
    <reaction evidence="1 8">
        <text>Thiol-dependent hydrolysis of ester, thioester, amide, peptide and isopeptide bonds formed by the C-terminal Gly of ubiquitin (a 76-residue protein attached to proteins as an intracellular targeting signal).</text>
        <dbReference type="EC" id="3.4.19.12"/>
    </reaction>
</comment>
<feature type="compositionally biased region" description="Basic and acidic residues" evidence="9">
    <location>
        <begin position="79"/>
        <end position="88"/>
    </location>
</feature>
<dbReference type="PANTHER" id="PTHR12473">
    <property type="entry name" value="UBIQUITIN CARBOXYL-TERMINAL HYDROLASE MINDY-4-RELATED"/>
    <property type="match status" value="1"/>
</dbReference>
<organism evidence="11 12">
    <name type="scientific">Astyanax mexicanus</name>
    <name type="common">Blind cave fish</name>
    <name type="synonym">Astyanax fasciatus mexicanus</name>
    <dbReference type="NCBI Taxonomy" id="7994"/>
    <lineage>
        <taxon>Eukaryota</taxon>
        <taxon>Metazoa</taxon>
        <taxon>Chordata</taxon>
        <taxon>Craniata</taxon>
        <taxon>Vertebrata</taxon>
        <taxon>Euteleostomi</taxon>
        <taxon>Actinopterygii</taxon>
        <taxon>Neopterygii</taxon>
        <taxon>Teleostei</taxon>
        <taxon>Ostariophysi</taxon>
        <taxon>Characiformes</taxon>
        <taxon>Characoidei</taxon>
        <taxon>Acestrorhamphidae</taxon>
        <taxon>Acestrorhamphinae</taxon>
        <taxon>Astyanax</taxon>
    </lineage>
</organism>
<keyword evidence="5 8" id="KW-0378">Hydrolase</keyword>
<dbReference type="EC" id="3.4.19.12" evidence="8"/>
<evidence type="ECO:0000256" key="5">
    <source>
        <dbReference type="ARBA" id="ARBA00022801"/>
    </source>
</evidence>
<keyword evidence="6 8" id="KW-0788">Thiol protease</keyword>
<evidence type="ECO:0000313" key="12">
    <source>
        <dbReference type="Proteomes" id="UP000694621"/>
    </source>
</evidence>
<dbReference type="Pfam" id="PF26038">
    <property type="entry name" value="Dimer_MINDY4_N"/>
    <property type="match status" value="1"/>
</dbReference>
<keyword evidence="3 8" id="KW-0645">Protease</keyword>
<feature type="compositionally biased region" description="Basic residues" evidence="9">
    <location>
        <begin position="297"/>
        <end position="306"/>
    </location>
</feature>
<dbReference type="PANTHER" id="PTHR12473:SF8">
    <property type="entry name" value="UBIQUITIN CARBOXYL-TERMINAL HYDROLASE MINDY-4-RELATED"/>
    <property type="match status" value="1"/>
</dbReference>
<evidence type="ECO:0000256" key="4">
    <source>
        <dbReference type="ARBA" id="ARBA00022786"/>
    </source>
</evidence>
<evidence type="ECO:0000256" key="7">
    <source>
        <dbReference type="ARBA" id="ARBA00037630"/>
    </source>
</evidence>
<evidence type="ECO:0000256" key="2">
    <source>
        <dbReference type="ARBA" id="ARBA00011074"/>
    </source>
</evidence>
<protein>
    <recommendedName>
        <fullName evidence="8">Ubiquitin carboxyl-terminal hydrolase MINDY</fullName>
        <ecNumber evidence="8">3.4.19.12</ecNumber>
    </recommendedName>
</protein>
<dbReference type="AlphaFoldDB" id="A0A8B9HUU3"/>
<dbReference type="Ensembl" id="ENSAMXT00005019636.1">
    <property type="protein sequence ID" value="ENSAMXP00005017769.1"/>
    <property type="gene ID" value="ENSAMXG00005009262.1"/>
</dbReference>
<evidence type="ECO:0000256" key="9">
    <source>
        <dbReference type="SAM" id="MobiDB-lite"/>
    </source>
</evidence>
<dbReference type="GO" id="GO:0071108">
    <property type="term" value="P:protein K48-linked deubiquitination"/>
    <property type="evidence" value="ECO:0007669"/>
    <property type="project" value="InterPro"/>
</dbReference>
<feature type="compositionally biased region" description="Polar residues" evidence="9">
    <location>
        <begin position="268"/>
        <end position="283"/>
    </location>
</feature>
<comment type="similarity">
    <text evidence="2 8">Belongs to the MINDY deubiquitinase family. FAM188 subfamily.</text>
</comment>
<evidence type="ECO:0000259" key="10">
    <source>
        <dbReference type="SMART" id="SM01174"/>
    </source>
</evidence>
<dbReference type="Pfam" id="PF13898">
    <property type="entry name" value="MINDY-3_4_CD"/>
    <property type="match status" value="1"/>
</dbReference>
<sequence>MGKDVEEVAASLVREYLSRKGLKKTIACMDVELPRTNLSINNRTDLRRVLHLESLYKKNKSEEHPLKSMLEMMVKERMKKGAEVKRSSLMDNRTQEIPAEENLPKSGSSFTEEDYSSERKDKDVMDQHRQRASLSEGSSAVSQLIAPSSADQTPSPKSSRSSSLVSEGERNISFSSHDGLFTSGKVGSSSERKSDDVDGQGSRTSKMRRGLMAGPITTSAQENSRRRPARKAAGSLSFLSQADSDSDRMKWTGRSWSLDAGHTESVGISSFETDSCGSVSSPRQETESDGSDGVQRVKSHKNKSAHGPRVDGLHMEGMALDDIDDEEDLGGFSAAPVHNSFPQLNLNKHPMDQQTATALKEIIFGSPVMCFSEEWKRQSFTFSNTHGLRYGIVQKKGGPCGVLAAVQATVLQKLLFERTSSDSPSERLRVSDAERTTCLAEAVAEILWRAGGRKRATVAVNSGRRLFTPVGHYRPDGVLETITCISVEGLDDLQLLLQQNIQQFESGPFGCVLLIVSAVLSRTIQMVRGDMDVPTSTLIGAHGYCTQELVNLLLCGQAVSNVFNDEMKLDSGNGNFTLLKGIRERSDVGLLSLFEHFNLCKVGSYLKTPRFPLWVVCSESHFSVLFSLCKDLTSSQWSPREFDLYYYDGLANQQEPIRLTVYPGSDVRTASTDDPDLIPPLELCISTRWTDAVVSWNESEPIL</sequence>
<dbReference type="GO" id="GO:0006508">
    <property type="term" value="P:proteolysis"/>
    <property type="evidence" value="ECO:0007669"/>
    <property type="project" value="UniProtKB-KW"/>
</dbReference>
<dbReference type="InterPro" id="IPR059022">
    <property type="entry name" value="MINDY4_N"/>
</dbReference>
<evidence type="ECO:0000256" key="1">
    <source>
        <dbReference type="ARBA" id="ARBA00000707"/>
    </source>
</evidence>
<accession>A0A8B9HUU3</accession>
<dbReference type="InterPro" id="IPR025257">
    <property type="entry name" value="MINDY-3/4_CD"/>
</dbReference>
<dbReference type="CTD" id="84182"/>
<feature type="compositionally biased region" description="Low complexity" evidence="9">
    <location>
        <begin position="155"/>
        <end position="166"/>
    </location>
</feature>
<dbReference type="KEGG" id="amex:103035885"/>
<dbReference type="InterPro" id="IPR039785">
    <property type="entry name" value="MINY3/4"/>
</dbReference>